<accession>A0A4Q2UK09</accession>
<proteinExistence type="predicted"/>
<protein>
    <submittedName>
        <fullName evidence="1">Uncharacterized protein</fullName>
    </submittedName>
</protein>
<sequence>MTDAVTMAGMGGKKQEDTGFMVSSSLERSGLRLEYPPAVADEMAIQLTHEVVRHSQSTRFGIHARPLLPDSGGGQAICFLTPFYLLLIV</sequence>
<gene>
    <name evidence="1" type="ORF">EQG79_16350</name>
</gene>
<organism evidence="1 2">
    <name type="scientific">Spirosoma sordidisoli</name>
    <dbReference type="NCBI Taxonomy" id="2502893"/>
    <lineage>
        <taxon>Bacteria</taxon>
        <taxon>Pseudomonadati</taxon>
        <taxon>Bacteroidota</taxon>
        <taxon>Cytophagia</taxon>
        <taxon>Cytophagales</taxon>
        <taxon>Cytophagaceae</taxon>
        <taxon>Spirosoma</taxon>
    </lineage>
</organism>
<evidence type="ECO:0000313" key="1">
    <source>
        <dbReference type="EMBL" id="RYC68972.1"/>
    </source>
</evidence>
<dbReference type="RefSeq" id="WP_129602616.1">
    <property type="nucleotide sequence ID" value="NZ_SBLB01000004.1"/>
</dbReference>
<dbReference type="AlphaFoldDB" id="A0A4Q2UK09"/>
<dbReference type="Proteomes" id="UP000290407">
    <property type="component" value="Unassembled WGS sequence"/>
</dbReference>
<keyword evidence="2" id="KW-1185">Reference proteome</keyword>
<reference evidence="1 2" key="1">
    <citation type="submission" date="2019-01" db="EMBL/GenBank/DDBJ databases">
        <title>Spirosoma flava sp. nov., a propanil-degrading bacterium isolated from herbicide-contaminated soil.</title>
        <authorList>
            <person name="Zhang L."/>
            <person name="Jiang J.-D."/>
        </authorList>
    </citation>
    <scope>NUCLEOTIDE SEQUENCE [LARGE SCALE GENOMIC DNA]</scope>
    <source>
        <strain evidence="1 2">TY50</strain>
    </source>
</reference>
<evidence type="ECO:0000313" key="2">
    <source>
        <dbReference type="Proteomes" id="UP000290407"/>
    </source>
</evidence>
<name>A0A4Q2UK09_9BACT</name>
<comment type="caution">
    <text evidence="1">The sequence shown here is derived from an EMBL/GenBank/DDBJ whole genome shotgun (WGS) entry which is preliminary data.</text>
</comment>
<dbReference type="EMBL" id="SBLB01000004">
    <property type="protein sequence ID" value="RYC68972.1"/>
    <property type="molecule type" value="Genomic_DNA"/>
</dbReference>